<reference evidence="1" key="1">
    <citation type="submission" date="2023-01" db="EMBL/GenBank/DDBJ databases">
        <title>New crAssphage isolates infecting Bacteroides cellulosilyticus.</title>
        <authorList>
            <person name="Papudeshi B."/>
            <person name="Vega A.A."/>
            <person name="Souza C."/>
            <person name="Giles S.K."/>
            <person name="Mallawaarachchi V."/>
            <person name="Roach M.J."/>
            <person name="An M."/>
            <person name="Jacobson N."/>
            <person name="McNair K."/>
            <person name="Mora M.F."/>
            <person name="Pastrana K."/>
            <person name="Leigh C."/>
            <person name="Cram C."/>
            <person name="Plewa W.S."/>
            <person name="Grigson S.R."/>
            <person name="Bouras G.S."/>
            <person name="Decewicz P."/>
            <person name="Luque A."/>
            <person name="Droit L."/>
            <person name="Handley S."/>
            <person name="Segall A.M."/>
            <person name="Dinsdale E.A."/>
            <person name="Edwards R.A."/>
        </authorList>
    </citation>
    <scope>NUCLEOTIDE SEQUENCE</scope>
    <source>
        <strain evidence="1">Bc11</strain>
    </source>
</reference>
<keyword evidence="2" id="KW-1185">Reference proteome</keyword>
<name>A0AAF0IDA7_9CAUD</name>
<dbReference type="Proteomes" id="UP001269161">
    <property type="component" value="Segment"/>
</dbReference>
<dbReference type="EMBL" id="OQ198719">
    <property type="protein sequence ID" value="WEU69885.1"/>
    <property type="molecule type" value="Genomic_DNA"/>
</dbReference>
<protein>
    <submittedName>
        <fullName evidence="1">Uncharacterized protein</fullName>
    </submittedName>
</protein>
<evidence type="ECO:0000313" key="2">
    <source>
        <dbReference type="Proteomes" id="UP001269161"/>
    </source>
</evidence>
<dbReference type="RefSeq" id="YP_011108647.1">
    <property type="nucleotide sequence ID" value="NC_091965.1"/>
</dbReference>
<evidence type="ECO:0000313" key="1">
    <source>
        <dbReference type="EMBL" id="WEU69885.1"/>
    </source>
</evidence>
<proteinExistence type="predicted"/>
<accession>A0AAF0IDA7</accession>
<organism evidence="1 2">
    <name type="scientific">Caudoviricetes sp. 'Rudgehvirus jaberico'</name>
    <dbReference type="NCBI Taxonomy" id="3028515"/>
    <lineage>
        <taxon>Viruses</taxon>
        <taxon>Duplodnaviria</taxon>
        <taxon>Heunggongvirae</taxon>
        <taxon>Uroviricota</taxon>
        <taxon>Caudoviricetes</taxon>
        <taxon>Crassvirales</taxon>
        <taxon>Intestiviridae</taxon>
        <taxon>Crudevirinae</taxon>
    </lineage>
</organism>
<sequence length="119" mass="13906">MIYGYEIIGKNKVNYAGDNINVTTKLLTIRTYNLNPFNYVTFLKRVDAIYGECLYLAFSQTPATDKSKRFNKTQYGYYNVGIKDIFKELYIKDNCNVTLTEENDENNPDVLILRLDINY</sequence>